<dbReference type="AlphaFoldDB" id="A0A222EPE7"/>
<keyword evidence="2" id="KW-1185">Reference proteome</keyword>
<reference evidence="1 2" key="1">
    <citation type="submission" date="2017-07" db="EMBL/GenBank/DDBJ databases">
        <title>Complete genome sequence of Spiroplasma corruscae EC-1 (DSM 19793).</title>
        <authorList>
            <person name="Tsai Y.-M."/>
            <person name="Lo W.-S."/>
            <person name="Kuo C.-H."/>
        </authorList>
    </citation>
    <scope>NUCLEOTIDE SEQUENCE [LARGE SCALE GENOMIC DNA]</scope>
    <source>
        <strain evidence="1 2">EC-1</strain>
    </source>
</reference>
<evidence type="ECO:0000313" key="2">
    <source>
        <dbReference type="Proteomes" id="UP000203229"/>
    </source>
</evidence>
<name>A0A222EPE7_9MOLU</name>
<gene>
    <name evidence="1" type="ORF">SCORR_v1c05950</name>
</gene>
<dbReference type="EMBL" id="CP022535">
    <property type="protein sequence ID" value="ASP28367.1"/>
    <property type="molecule type" value="Genomic_DNA"/>
</dbReference>
<evidence type="ECO:0000313" key="1">
    <source>
        <dbReference type="EMBL" id="ASP28367.1"/>
    </source>
</evidence>
<evidence type="ECO:0008006" key="3">
    <source>
        <dbReference type="Google" id="ProtNLM"/>
    </source>
</evidence>
<accession>A0A222EPE7</accession>
<organism evidence="1 2">
    <name type="scientific">Spiroplasma corruscae</name>
    <dbReference type="NCBI Taxonomy" id="216934"/>
    <lineage>
        <taxon>Bacteria</taxon>
        <taxon>Bacillati</taxon>
        <taxon>Mycoplasmatota</taxon>
        <taxon>Mollicutes</taxon>
        <taxon>Entomoplasmatales</taxon>
        <taxon>Spiroplasmataceae</taxon>
        <taxon>Spiroplasma</taxon>
    </lineage>
</organism>
<protein>
    <recommendedName>
        <fullName evidence="3">PD-(D/E)XK motif protein</fullName>
    </recommendedName>
</protein>
<proteinExistence type="predicted"/>
<dbReference type="RefSeq" id="WP_094049034.1">
    <property type="nucleotide sequence ID" value="NZ_CP022535.1"/>
</dbReference>
<sequence length="320" mass="37122">MNKLSMENINILENSNGFAWGKIQSSNQYFILKQIKDFSNLPKGVKTLNKPNFSYYPSISGIGVAAKEDERAIGFPSDRLLLEIDDTKTDAEIIFLVKNCPEKIARMIYEIFLQQATENSIYDIVCELENIFGVVWKIDKKFQIGLIGELLVIQKNQKYLNELSSSYHIENIKSKKFTSKTDFQIDHNNKNINIEVKTTTSQDGMFKMKNDQVNKNINDYYAAVSIKLVKKSGQTVIDLIDWFLKIPQLASEIKDTFEEIKKSHDNRTLVRFDHKNVILKFIDTKEIPYIENHSDLIKEVTYEVNLFSFKNLTLEEIFDN</sequence>
<dbReference type="OrthoDB" id="388543at2"/>
<dbReference type="KEGG" id="scou:SCORR_v1c05950"/>
<dbReference type="Proteomes" id="UP000203229">
    <property type="component" value="Chromosome"/>
</dbReference>